<accession>A0A7S3LF22</accession>
<evidence type="ECO:0000256" key="1">
    <source>
        <dbReference type="SAM" id="MobiDB-lite"/>
    </source>
</evidence>
<feature type="compositionally biased region" description="Basic and acidic residues" evidence="1">
    <location>
        <begin position="33"/>
        <end position="46"/>
    </location>
</feature>
<dbReference type="AlphaFoldDB" id="A0A7S3LF22"/>
<sequence length="140" mass="15218">MNPDGESEYYEAMMDAEAKEEEEVQPLIPGFNHPDEPDDSKPDDSKKRKSESTSSNKKAVKMESWSSPSASYTKPAIKPKASTIKPKTAVKSKTAAAKMKAPQASSIDESKKKNWLASVVLGMVSGVGLPKDSYLQLSSH</sequence>
<reference evidence="2" key="1">
    <citation type="submission" date="2021-01" db="EMBL/GenBank/DDBJ databases">
        <authorList>
            <person name="Corre E."/>
            <person name="Pelletier E."/>
            <person name="Niang G."/>
            <person name="Scheremetjew M."/>
            <person name="Finn R."/>
            <person name="Kale V."/>
            <person name="Holt S."/>
            <person name="Cochrane G."/>
            <person name="Meng A."/>
            <person name="Brown T."/>
            <person name="Cohen L."/>
        </authorList>
    </citation>
    <scope>NUCLEOTIDE SEQUENCE</scope>
    <source>
        <strain evidence="2">CCMP127</strain>
    </source>
</reference>
<gene>
    <name evidence="2" type="ORF">ACOF00016_LOCUS17205</name>
</gene>
<feature type="compositionally biased region" description="Low complexity" evidence="1">
    <location>
        <begin position="85"/>
        <end position="102"/>
    </location>
</feature>
<evidence type="ECO:0000313" key="2">
    <source>
        <dbReference type="EMBL" id="CAE0420446.1"/>
    </source>
</evidence>
<dbReference type="EMBL" id="HBIM01023256">
    <property type="protein sequence ID" value="CAE0420446.1"/>
    <property type="molecule type" value="Transcribed_RNA"/>
</dbReference>
<protein>
    <submittedName>
        <fullName evidence="2">Uncharacterized protein</fullName>
    </submittedName>
</protein>
<name>A0A7S3LF22_9STRA</name>
<organism evidence="2">
    <name type="scientific">Amphora coffeiformis</name>
    <dbReference type="NCBI Taxonomy" id="265554"/>
    <lineage>
        <taxon>Eukaryota</taxon>
        <taxon>Sar</taxon>
        <taxon>Stramenopiles</taxon>
        <taxon>Ochrophyta</taxon>
        <taxon>Bacillariophyta</taxon>
        <taxon>Bacillariophyceae</taxon>
        <taxon>Bacillariophycidae</taxon>
        <taxon>Thalassiophysales</taxon>
        <taxon>Catenulaceae</taxon>
        <taxon>Amphora</taxon>
    </lineage>
</organism>
<feature type="region of interest" description="Disordered" evidence="1">
    <location>
        <begin position="1"/>
        <end position="110"/>
    </location>
</feature>
<proteinExistence type="predicted"/>